<proteinExistence type="inferred from homology"/>
<dbReference type="InterPro" id="IPR051010">
    <property type="entry name" value="BCAA_transport"/>
</dbReference>
<dbReference type="RefSeq" id="WP_066503442.1">
    <property type="nucleotide sequence ID" value="NZ_LNCU01000036.1"/>
</dbReference>
<keyword evidence="3" id="KW-0813">Transport</keyword>
<dbReference type="Gene3D" id="3.40.50.2300">
    <property type="match status" value="2"/>
</dbReference>
<accession>A0A109K184</accession>
<gene>
    <name evidence="6" type="ORF">AS156_34335</name>
</gene>
<dbReference type="InterPro" id="IPR028082">
    <property type="entry name" value="Peripla_BP_I"/>
</dbReference>
<dbReference type="Proteomes" id="UP000057737">
    <property type="component" value="Unassembled WGS sequence"/>
</dbReference>
<dbReference type="GO" id="GO:0006865">
    <property type="term" value="P:amino acid transport"/>
    <property type="evidence" value="ECO:0007669"/>
    <property type="project" value="UniProtKB-KW"/>
</dbReference>
<feature type="chain" id="PRO_5007137379" description="Leucine-binding protein domain-containing protein" evidence="4">
    <location>
        <begin position="27"/>
        <end position="408"/>
    </location>
</feature>
<name>A0A109K184_9BRAD</name>
<dbReference type="AlphaFoldDB" id="A0A109K184"/>
<keyword evidence="7" id="KW-1185">Reference proteome</keyword>
<organism evidence="6 7">
    <name type="scientific">Bradyrhizobium macuxiense</name>
    <dbReference type="NCBI Taxonomy" id="1755647"/>
    <lineage>
        <taxon>Bacteria</taxon>
        <taxon>Pseudomonadati</taxon>
        <taxon>Pseudomonadota</taxon>
        <taxon>Alphaproteobacteria</taxon>
        <taxon>Hyphomicrobiales</taxon>
        <taxon>Nitrobacteraceae</taxon>
        <taxon>Bradyrhizobium</taxon>
    </lineage>
</organism>
<evidence type="ECO:0000256" key="3">
    <source>
        <dbReference type="ARBA" id="ARBA00022970"/>
    </source>
</evidence>
<sequence length="408" mass="43534">MRRKRDVIFATAVSLIGGAIALPAHAEDTPPPVKIGVLTDMSGMYRDIMGPGSVLAAKMAVEDFGGKVLGRPIEVVSGDHQAKPDVGAAIARNWFDNGGADVIVDVAQSAVALAVQELARARNKIVIHGVTGSPAITQQACAPTAFSWSLNAYAISAPLPKPLIERGLDTFFFLSADYSFGKAMEDAAAGAIKAAGGKVLGSVRFPQNNPDFSSFLLQAVSSKAKVIWLISAAEDTTNALKQAKEFGIAEGGQLIVVPLTYITNVHALGIANVQGLTFATPFYWDRTAETRAWSERFFKQHQAMPTMDQAAVYSGTLHYLKAVAAANSLDGLKVADEIRKLPVNDMYVQNGAVRADGWLMHPFYMASIKAPGGVKKPWDYYTIEKVIPASEAAQPLSESQCPLVAQSQ</sequence>
<comment type="caution">
    <text evidence="6">The sequence shown here is derived from an EMBL/GenBank/DDBJ whole genome shotgun (WGS) entry which is preliminary data.</text>
</comment>
<evidence type="ECO:0000256" key="4">
    <source>
        <dbReference type="SAM" id="SignalP"/>
    </source>
</evidence>
<dbReference type="SUPFAM" id="SSF53822">
    <property type="entry name" value="Periplasmic binding protein-like I"/>
    <property type="match status" value="1"/>
</dbReference>
<keyword evidence="2 4" id="KW-0732">Signal</keyword>
<feature type="signal peptide" evidence="4">
    <location>
        <begin position="1"/>
        <end position="26"/>
    </location>
</feature>
<evidence type="ECO:0000313" key="7">
    <source>
        <dbReference type="Proteomes" id="UP000057737"/>
    </source>
</evidence>
<dbReference type="EMBL" id="LNCU01000036">
    <property type="protein sequence ID" value="KWV58649.1"/>
    <property type="molecule type" value="Genomic_DNA"/>
</dbReference>
<dbReference type="InterPro" id="IPR028081">
    <property type="entry name" value="Leu-bd"/>
</dbReference>
<evidence type="ECO:0000256" key="2">
    <source>
        <dbReference type="ARBA" id="ARBA00022729"/>
    </source>
</evidence>
<evidence type="ECO:0000259" key="5">
    <source>
        <dbReference type="Pfam" id="PF13458"/>
    </source>
</evidence>
<feature type="domain" description="Leucine-binding protein" evidence="5">
    <location>
        <begin position="32"/>
        <end position="369"/>
    </location>
</feature>
<comment type="similarity">
    <text evidence="1">Belongs to the leucine-binding protein family.</text>
</comment>
<dbReference type="CDD" id="cd06327">
    <property type="entry name" value="PBP1_SBP-like"/>
    <property type="match status" value="1"/>
</dbReference>
<dbReference type="Pfam" id="PF13458">
    <property type="entry name" value="Peripla_BP_6"/>
    <property type="match status" value="1"/>
</dbReference>
<keyword evidence="3" id="KW-0029">Amino-acid transport</keyword>
<evidence type="ECO:0000256" key="1">
    <source>
        <dbReference type="ARBA" id="ARBA00010062"/>
    </source>
</evidence>
<dbReference type="PANTHER" id="PTHR30483">
    <property type="entry name" value="LEUCINE-SPECIFIC-BINDING PROTEIN"/>
    <property type="match status" value="1"/>
</dbReference>
<dbReference type="OrthoDB" id="8185518at2"/>
<evidence type="ECO:0000313" key="6">
    <source>
        <dbReference type="EMBL" id="KWV58649.1"/>
    </source>
</evidence>
<reference evidence="6 7" key="1">
    <citation type="submission" date="2015-11" db="EMBL/GenBank/DDBJ databases">
        <title>Draft Genome Sequence of the Strain BR 10303 (Bradyrhizobium sp.) isolated from nodules of Centrolobium paraense.</title>
        <authorList>
            <person name="Zelli J.E."/>
            <person name="Simoes-Araujo J.L."/>
            <person name="Barauna A.C."/>
            <person name="Silva K."/>
        </authorList>
    </citation>
    <scope>NUCLEOTIDE SEQUENCE [LARGE SCALE GENOMIC DNA]</scope>
    <source>
        <strain evidence="6 7">BR 10303</strain>
    </source>
</reference>
<protein>
    <recommendedName>
        <fullName evidence="5">Leucine-binding protein domain-containing protein</fullName>
    </recommendedName>
</protein>
<dbReference type="PANTHER" id="PTHR30483:SF6">
    <property type="entry name" value="PERIPLASMIC BINDING PROTEIN OF ABC TRANSPORTER FOR NATURAL AMINO ACIDS"/>
    <property type="match status" value="1"/>
</dbReference>